<evidence type="ECO:0000259" key="1">
    <source>
        <dbReference type="Pfam" id="PF20710"/>
    </source>
</evidence>
<keyword evidence="3" id="KW-1185">Reference proteome</keyword>
<organism evidence="2 3">
    <name type="scientific">Seminavis robusta</name>
    <dbReference type="NCBI Taxonomy" id="568900"/>
    <lineage>
        <taxon>Eukaryota</taxon>
        <taxon>Sar</taxon>
        <taxon>Stramenopiles</taxon>
        <taxon>Ochrophyta</taxon>
        <taxon>Bacillariophyta</taxon>
        <taxon>Bacillariophyceae</taxon>
        <taxon>Bacillariophycidae</taxon>
        <taxon>Naviculales</taxon>
        <taxon>Naviculaceae</taxon>
        <taxon>Seminavis</taxon>
    </lineage>
</organism>
<name>A0A9N8I0V3_9STRA</name>
<protein>
    <recommendedName>
        <fullName evidence="1">DUF6824 domain-containing protein</fullName>
    </recommendedName>
</protein>
<dbReference type="EMBL" id="CAICTM010002902">
    <property type="protein sequence ID" value="CAB9530503.1"/>
    <property type="molecule type" value="Genomic_DNA"/>
</dbReference>
<comment type="caution">
    <text evidence="2">The sequence shown here is derived from an EMBL/GenBank/DDBJ whole genome shotgun (WGS) entry which is preliminary data.</text>
</comment>
<dbReference type="Pfam" id="PF20710">
    <property type="entry name" value="DUF6824"/>
    <property type="match status" value="1"/>
</dbReference>
<evidence type="ECO:0000313" key="3">
    <source>
        <dbReference type="Proteomes" id="UP001153069"/>
    </source>
</evidence>
<proteinExistence type="predicted"/>
<dbReference type="Proteomes" id="UP001153069">
    <property type="component" value="Unassembled WGS sequence"/>
</dbReference>
<accession>A0A9N8I0V3</accession>
<gene>
    <name evidence="2" type="ORF">SEMRO_2904_G339920.1</name>
</gene>
<evidence type="ECO:0000313" key="2">
    <source>
        <dbReference type="EMBL" id="CAB9530503.1"/>
    </source>
</evidence>
<dbReference type="InterPro" id="IPR049227">
    <property type="entry name" value="DUF6824"/>
</dbReference>
<reference evidence="2" key="1">
    <citation type="submission" date="2020-06" db="EMBL/GenBank/DDBJ databases">
        <authorList>
            <consortium name="Plant Systems Biology data submission"/>
        </authorList>
    </citation>
    <scope>NUCLEOTIDE SEQUENCE</scope>
    <source>
        <strain evidence="2">D6</strain>
    </source>
</reference>
<dbReference type="OrthoDB" id="47030at2759"/>
<sequence>MAFNLRNYLPSDYQVGPHDCIIGRGKKCTQNPGNKRFRAIIEATLDAYSNAPTKATKSEIIMQVLSQVRTDNGVGFVKPAAGGCFVLVEEASCRIAIAQAFRDALSGTYKSSKKHKAICRLERKSIQGKSVPMPSLVSHATVIFDPIKPASLLPSSASASINMFHLRDILNEATSLAFQFENEQMQALEEPIPLTFTTTEPAADDVFSMLFSAFGKDQAESALDPFEPTPIAEGNSNSYELPFYNSCAPMAA</sequence>
<feature type="domain" description="DUF6824" evidence="1">
    <location>
        <begin position="19"/>
        <end position="103"/>
    </location>
</feature>
<dbReference type="AlphaFoldDB" id="A0A9N8I0V3"/>